<dbReference type="GO" id="GO:0003726">
    <property type="term" value="F:double-stranded RNA adenosine deaminase activity"/>
    <property type="evidence" value="ECO:0007669"/>
    <property type="project" value="TreeGrafter"/>
</dbReference>
<dbReference type="InterPro" id="IPR002466">
    <property type="entry name" value="A_deamin"/>
</dbReference>
<dbReference type="EMBL" id="MCFC01000014">
    <property type="protein sequence ID" value="ORY31640.1"/>
    <property type="molecule type" value="Genomic_DNA"/>
</dbReference>
<dbReference type="PANTHER" id="PTHR10910:SF62">
    <property type="entry name" value="AT07585P-RELATED"/>
    <property type="match status" value="1"/>
</dbReference>
<dbReference type="InParanoid" id="A0A1Y2BAU1"/>
<dbReference type="SMART" id="SM00552">
    <property type="entry name" value="ADEAMc"/>
    <property type="match status" value="1"/>
</dbReference>
<protein>
    <submittedName>
        <fullName evidence="2">Domain-domain-containing protein</fullName>
    </submittedName>
</protein>
<evidence type="ECO:0000259" key="1">
    <source>
        <dbReference type="PROSITE" id="PS50141"/>
    </source>
</evidence>
<evidence type="ECO:0000313" key="2">
    <source>
        <dbReference type="EMBL" id="ORY31640.1"/>
    </source>
</evidence>
<sequence length="508" mass="55309">MPNESRSLYDQTAKLGDEIARAAIDAYAALPKHGKPTIRPNGVPEWTILAAIYLVAPSTSSHRLIPISLGAGVKVLPASRLPPLGDAVHDCHAEVLARRGFVRWLILEAGRVFRGEAHEGVLEWHQGKFGLKRGVETWLYVSALPCGDASTLHTAHHQTADMSSMKSVSASSLIPDPSSLTTTPAAAIRGRNGYTAYGAIRTKPGRADSVPTISMSCSDKVASWTVLGLQGALLESIFERIKLDAVVVGGWEAGPGWRSLTSTTEEEGSEISQSWVENMKCQVQRALYGRLQHINDLLPDEYKLHRPKIHLTSIPFPHSKSVIIANLPVSPSTPSIPIELSPTVTVEPVPTVTSLSYIPALSQTPQILFNGTRTGGKWKSPGTELISERARSAVCKYDIFRAFLELIDVYEAQIKDETKLDQDSTVLPLEEGNVGQQKTYFQYKHPTNSTYQEAKSTLRGVPSENVELPEIFAKCGTFAATVGEPGRPVPPFAGWLVSGKAYEEFTIL</sequence>
<name>A0A1Y2BAU1_9TREE</name>
<dbReference type="GO" id="GO:0003725">
    <property type="term" value="F:double-stranded RNA binding"/>
    <property type="evidence" value="ECO:0007669"/>
    <property type="project" value="TreeGrafter"/>
</dbReference>
<dbReference type="Pfam" id="PF02137">
    <property type="entry name" value="A_deamin"/>
    <property type="match status" value="1"/>
</dbReference>
<dbReference type="GO" id="GO:0006396">
    <property type="term" value="P:RNA processing"/>
    <property type="evidence" value="ECO:0007669"/>
    <property type="project" value="InterPro"/>
</dbReference>
<comment type="caution">
    <text evidence="2">The sequence shown here is derived from an EMBL/GenBank/DDBJ whole genome shotgun (WGS) entry which is preliminary data.</text>
</comment>
<dbReference type="OrthoDB" id="10268011at2759"/>
<dbReference type="GO" id="GO:0006382">
    <property type="term" value="P:adenosine to inosine editing"/>
    <property type="evidence" value="ECO:0007669"/>
    <property type="project" value="TreeGrafter"/>
</dbReference>
<dbReference type="Proteomes" id="UP000193986">
    <property type="component" value="Unassembled WGS sequence"/>
</dbReference>
<dbReference type="GO" id="GO:0008251">
    <property type="term" value="F:tRNA-specific adenosine deaminase activity"/>
    <property type="evidence" value="ECO:0007669"/>
    <property type="project" value="TreeGrafter"/>
</dbReference>
<dbReference type="GO" id="GO:0005730">
    <property type="term" value="C:nucleolus"/>
    <property type="evidence" value="ECO:0007669"/>
    <property type="project" value="TreeGrafter"/>
</dbReference>
<dbReference type="PROSITE" id="PS50141">
    <property type="entry name" value="A_DEAMIN_EDITASE"/>
    <property type="match status" value="1"/>
</dbReference>
<dbReference type="PANTHER" id="PTHR10910">
    <property type="entry name" value="EUKARYOTE SPECIFIC DSRNA BINDING PROTEIN"/>
    <property type="match status" value="1"/>
</dbReference>
<dbReference type="STRING" id="71784.A0A1Y2BAU1"/>
<organism evidence="2 3">
    <name type="scientific">Naematelia encephala</name>
    <dbReference type="NCBI Taxonomy" id="71784"/>
    <lineage>
        <taxon>Eukaryota</taxon>
        <taxon>Fungi</taxon>
        <taxon>Dikarya</taxon>
        <taxon>Basidiomycota</taxon>
        <taxon>Agaricomycotina</taxon>
        <taxon>Tremellomycetes</taxon>
        <taxon>Tremellales</taxon>
        <taxon>Naemateliaceae</taxon>
        <taxon>Naematelia</taxon>
    </lineage>
</organism>
<reference evidence="2 3" key="1">
    <citation type="submission" date="2016-07" db="EMBL/GenBank/DDBJ databases">
        <title>Pervasive Adenine N6-methylation of Active Genes in Fungi.</title>
        <authorList>
            <consortium name="DOE Joint Genome Institute"/>
            <person name="Mondo S.J."/>
            <person name="Dannebaum R.O."/>
            <person name="Kuo R.C."/>
            <person name="Labutti K."/>
            <person name="Haridas S."/>
            <person name="Kuo A."/>
            <person name="Salamov A."/>
            <person name="Ahrendt S.R."/>
            <person name="Lipzen A."/>
            <person name="Sullivan W."/>
            <person name="Andreopoulos W.B."/>
            <person name="Clum A."/>
            <person name="Lindquist E."/>
            <person name="Daum C."/>
            <person name="Ramamoorthy G.K."/>
            <person name="Gryganskyi A."/>
            <person name="Culley D."/>
            <person name="Magnuson J.K."/>
            <person name="James T.Y."/>
            <person name="O'Malley M.A."/>
            <person name="Stajich J.E."/>
            <person name="Spatafora J.W."/>
            <person name="Visel A."/>
            <person name="Grigoriev I.V."/>
        </authorList>
    </citation>
    <scope>NUCLEOTIDE SEQUENCE [LARGE SCALE GENOMIC DNA]</scope>
    <source>
        <strain evidence="2 3">68-887.2</strain>
    </source>
</reference>
<dbReference type="GO" id="GO:0005737">
    <property type="term" value="C:cytoplasm"/>
    <property type="evidence" value="ECO:0007669"/>
    <property type="project" value="TreeGrafter"/>
</dbReference>
<dbReference type="AlphaFoldDB" id="A0A1Y2BAU1"/>
<evidence type="ECO:0000313" key="3">
    <source>
        <dbReference type="Proteomes" id="UP000193986"/>
    </source>
</evidence>
<proteinExistence type="predicted"/>
<keyword evidence="3" id="KW-1185">Reference proteome</keyword>
<gene>
    <name evidence="2" type="ORF">BCR39DRAFT_571147</name>
</gene>
<feature type="domain" description="A to I editase" evidence="1">
    <location>
        <begin position="68"/>
        <end position="406"/>
    </location>
</feature>
<accession>A0A1Y2BAU1</accession>